<comment type="caution">
    <text evidence="1">The sequence shown here is derived from an EMBL/GenBank/DDBJ whole genome shotgun (WGS) entry which is preliminary data.</text>
</comment>
<evidence type="ECO:0000313" key="2">
    <source>
        <dbReference type="Proteomes" id="UP000289859"/>
    </source>
</evidence>
<proteinExistence type="predicted"/>
<reference evidence="1 2" key="1">
    <citation type="submission" date="2018-07" db="EMBL/GenBank/DDBJ databases">
        <title>Leeuwenhoekiella genomics.</title>
        <authorList>
            <person name="Tahon G."/>
            <person name="Willems A."/>
        </authorList>
    </citation>
    <scope>NUCLEOTIDE SEQUENCE [LARGE SCALE GENOMIC DNA]</scope>
    <source>
        <strain evidence="1 2">LMG 29608</strain>
    </source>
</reference>
<accession>A0A4V1KRQ3</accession>
<dbReference type="Proteomes" id="UP000289859">
    <property type="component" value="Unassembled WGS sequence"/>
</dbReference>
<dbReference type="AlphaFoldDB" id="A0A4V1KRQ3"/>
<keyword evidence="2" id="KW-1185">Reference proteome</keyword>
<organism evidence="1 2">
    <name type="scientific">Leeuwenhoekiella polynyae</name>
    <dbReference type="NCBI Taxonomy" id="1550906"/>
    <lineage>
        <taxon>Bacteria</taxon>
        <taxon>Pseudomonadati</taxon>
        <taxon>Bacteroidota</taxon>
        <taxon>Flavobacteriia</taxon>
        <taxon>Flavobacteriales</taxon>
        <taxon>Flavobacteriaceae</taxon>
        <taxon>Leeuwenhoekiella</taxon>
    </lineage>
</organism>
<name>A0A4V1KRQ3_9FLAO</name>
<evidence type="ECO:0000313" key="1">
    <source>
        <dbReference type="EMBL" id="RXG25712.1"/>
    </source>
</evidence>
<sequence length="99" mass="11617">MRNEDLISGITKRLDDFHSNKVITHEDFKKLIKECLSANCNLFLQGIQITIINNSEKGLCNLTFEELVEKNIVDMYFNNHFNELMLYSNKDLSNIFSKR</sequence>
<protein>
    <submittedName>
        <fullName evidence="1">Uncharacterized protein</fullName>
    </submittedName>
</protein>
<dbReference type="RefSeq" id="WP_128764517.1">
    <property type="nucleotide sequence ID" value="NZ_JBHUOO010000023.1"/>
</dbReference>
<dbReference type="EMBL" id="QOVK01000002">
    <property type="protein sequence ID" value="RXG25712.1"/>
    <property type="molecule type" value="Genomic_DNA"/>
</dbReference>
<gene>
    <name evidence="1" type="ORF">DSM02_879</name>
</gene>